<dbReference type="Proteomes" id="UP000799770">
    <property type="component" value="Unassembled WGS sequence"/>
</dbReference>
<dbReference type="AlphaFoldDB" id="A0A6A5ZK59"/>
<accession>A0A6A5ZK59</accession>
<evidence type="ECO:0000313" key="2">
    <source>
        <dbReference type="EMBL" id="KAF2119665.1"/>
    </source>
</evidence>
<feature type="region of interest" description="Disordered" evidence="1">
    <location>
        <begin position="1"/>
        <end position="21"/>
    </location>
</feature>
<reference evidence="2" key="1">
    <citation type="journal article" date="2020" name="Stud. Mycol.">
        <title>101 Dothideomycetes genomes: a test case for predicting lifestyles and emergence of pathogens.</title>
        <authorList>
            <person name="Haridas S."/>
            <person name="Albert R."/>
            <person name="Binder M."/>
            <person name="Bloem J."/>
            <person name="Labutti K."/>
            <person name="Salamov A."/>
            <person name="Andreopoulos B."/>
            <person name="Baker S."/>
            <person name="Barry K."/>
            <person name="Bills G."/>
            <person name="Bluhm B."/>
            <person name="Cannon C."/>
            <person name="Castanera R."/>
            <person name="Culley D."/>
            <person name="Daum C."/>
            <person name="Ezra D."/>
            <person name="Gonzalez J."/>
            <person name="Henrissat B."/>
            <person name="Kuo A."/>
            <person name="Liang C."/>
            <person name="Lipzen A."/>
            <person name="Lutzoni F."/>
            <person name="Magnuson J."/>
            <person name="Mondo S."/>
            <person name="Nolan M."/>
            <person name="Ohm R."/>
            <person name="Pangilinan J."/>
            <person name="Park H.-J."/>
            <person name="Ramirez L."/>
            <person name="Alfaro M."/>
            <person name="Sun H."/>
            <person name="Tritt A."/>
            <person name="Yoshinaga Y."/>
            <person name="Zwiers L.-H."/>
            <person name="Turgeon B."/>
            <person name="Goodwin S."/>
            <person name="Spatafora J."/>
            <person name="Crous P."/>
            <person name="Grigoriev I."/>
        </authorList>
    </citation>
    <scope>NUCLEOTIDE SEQUENCE</scope>
    <source>
        <strain evidence="2">CBS 627.86</strain>
    </source>
</reference>
<dbReference type="PANTHER" id="PTHR42085">
    <property type="entry name" value="F-BOX DOMAIN-CONTAINING PROTEIN"/>
    <property type="match status" value="1"/>
</dbReference>
<protein>
    <submittedName>
        <fullName evidence="2">Uncharacterized protein</fullName>
    </submittedName>
</protein>
<dbReference type="PANTHER" id="PTHR42085:SF1">
    <property type="entry name" value="F-BOX DOMAIN-CONTAINING PROTEIN"/>
    <property type="match status" value="1"/>
</dbReference>
<name>A0A6A5ZK59_9PLEO</name>
<gene>
    <name evidence="2" type="ORF">BDV96DRAFT_596359</name>
</gene>
<dbReference type="InterPro" id="IPR038883">
    <property type="entry name" value="AN11006-like"/>
</dbReference>
<keyword evidence="3" id="KW-1185">Reference proteome</keyword>
<feature type="compositionally biased region" description="Polar residues" evidence="1">
    <location>
        <begin position="9"/>
        <end position="21"/>
    </location>
</feature>
<dbReference type="EMBL" id="ML977315">
    <property type="protein sequence ID" value="KAF2119665.1"/>
    <property type="molecule type" value="Genomic_DNA"/>
</dbReference>
<sequence length="395" mass="45900">MDPPKPSLQLYQYPNFYSPQNQKKLLKPELWKNRRESDKQKPTSSIVAAIPPSSFFRIPGELRNIIYKEVLTTKSGQLVVMFRDGEGVVGPVAGISRDDFASGFSPGIHGFDVYEIFASDMDAYTMIVDPGDSPCNQLREVNRQLYEETNGLEFQYNSIVFGQAKGNFSSKGDDIEWIAHYYRPSSGLLKFAQHLSPVQFNRVTSVILYPDGDFRDRPHNLEEVVDDIRDTVNRVRGFCISNPRVVVKYIEPNWTCFPSPPIEQRAWDWDVIEDCDPDKFMEYGAFLALVLRRIDLRAFDEVLLEEWDDLIDRGDVVRRRYGEQNLINPSNFKIMPAMKNLEGRDAQMVETWLEFNGYDSKPHTEYTETLDDWVWADNRLTLWMQYARKWIEKGV</sequence>
<evidence type="ECO:0000256" key="1">
    <source>
        <dbReference type="SAM" id="MobiDB-lite"/>
    </source>
</evidence>
<organism evidence="2 3">
    <name type="scientific">Lophiotrema nucula</name>
    <dbReference type="NCBI Taxonomy" id="690887"/>
    <lineage>
        <taxon>Eukaryota</taxon>
        <taxon>Fungi</taxon>
        <taxon>Dikarya</taxon>
        <taxon>Ascomycota</taxon>
        <taxon>Pezizomycotina</taxon>
        <taxon>Dothideomycetes</taxon>
        <taxon>Pleosporomycetidae</taxon>
        <taxon>Pleosporales</taxon>
        <taxon>Lophiotremataceae</taxon>
        <taxon>Lophiotrema</taxon>
    </lineage>
</organism>
<dbReference type="OrthoDB" id="3791141at2759"/>
<proteinExistence type="predicted"/>
<evidence type="ECO:0000313" key="3">
    <source>
        <dbReference type="Proteomes" id="UP000799770"/>
    </source>
</evidence>